<dbReference type="AlphaFoldDB" id="A0A4U8UWU4"/>
<keyword evidence="3" id="KW-1185">Reference proteome</keyword>
<evidence type="ECO:0000256" key="1">
    <source>
        <dbReference type="SAM" id="MobiDB-lite"/>
    </source>
</evidence>
<evidence type="ECO:0000313" key="2">
    <source>
        <dbReference type="EMBL" id="TMS36318.1"/>
    </source>
</evidence>
<sequence>MDARSNALEQTNVNIDSSKNSALVDQSHEYESSEKVKQNENSYHEKLITADAITHGTPRKGKAAIIASNTQNNHYSRKHGRHFRTYVASTQRRILNY</sequence>
<dbReference type="Proteomes" id="UP000298663">
    <property type="component" value="Unassembled WGS sequence"/>
</dbReference>
<proteinExistence type="predicted"/>
<organism evidence="2 3">
    <name type="scientific">Steinernema carpocapsae</name>
    <name type="common">Entomopathogenic nematode</name>
    <dbReference type="NCBI Taxonomy" id="34508"/>
    <lineage>
        <taxon>Eukaryota</taxon>
        <taxon>Metazoa</taxon>
        <taxon>Ecdysozoa</taxon>
        <taxon>Nematoda</taxon>
        <taxon>Chromadorea</taxon>
        <taxon>Rhabditida</taxon>
        <taxon>Tylenchina</taxon>
        <taxon>Panagrolaimomorpha</taxon>
        <taxon>Strongyloidoidea</taxon>
        <taxon>Steinernematidae</taxon>
        <taxon>Steinernema</taxon>
    </lineage>
</organism>
<feature type="compositionally biased region" description="Polar residues" evidence="1">
    <location>
        <begin position="7"/>
        <end position="24"/>
    </location>
</feature>
<dbReference type="OrthoDB" id="2414538at2759"/>
<evidence type="ECO:0000313" key="3">
    <source>
        <dbReference type="Proteomes" id="UP000298663"/>
    </source>
</evidence>
<reference evidence="2 3" key="1">
    <citation type="journal article" date="2015" name="Genome Biol.">
        <title>Comparative genomics of Steinernema reveals deeply conserved gene regulatory networks.</title>
        <authorList>
            <person name="Dillman A.R."/>
            <person name="Macchietto M."/>
            <person name="Porter C.F."/>
            <person name="Rogers A."/>
            <person name="Williams B."/>
            <person name="Antoshechkin I."/>
            <person name="Lee M.M."/>
            <person name="Goodwin Z."/>
            <person name="Lu X."/>
            <person name="Lewis E.E."/>
            <person name="Goodrich-Blair H."/>
            <person name="Stock S.P."/>
            <person name="Adams B.J."/>
            <person name="Sternberg P.W."/>
            <person name="Mortazavi A."/>
        </authorList>
    </citation>
    <scope>NUCLEOTIDE SEQUENCE [LARGE SCALE GENOMIC DNA]</scope>
    <source>
        <strain evidence="2 3">ALL</strain>
    </source>
</reference>
<dbReference type="EMBL" id="AZBU02000001">
    <property type="protein sequence ID" value="TMS36318.1"/>
    <property type="molecule type" value="Genomic_DNA"/>
</dbReference>
<reference evidence="2 3" key="2">
    <citation type="journal article" date="2019" name="G3 (Bethesda)">
        <title>Hybrid Assembly of the Genome of the Entomopathogenic Nematode Steinernema carpocapsae Identifies the X-Chromosome.</title>
        <authorList>
            <person name="Serra L."/>
            <person name="Macchietto M."/>
            <person name="Macias-Munoz A."/>
            <person name="McGill C.J."/>
            <person name="Rodriguez I.M."/>
            <person name="Rodriguez B."/>
            <person name="Murad R."/>
            <person name="Mortazavi A."/>
        </authorList>
    </citation>
    <scope>NUCLEOTIDE SEQUENCE [LARGE SCALE GENOMIC DNA]</scope>
    <source>
        <strain evidence="2 3">ALL</strain>
    </source>
</reference>
<feature type="compositionally biased region" description="Basic and acidic residues" evidence="1">
    <location>
        <begin position="26"/>
        <end position="40"/>
    </location>
</feature>
<accession>A0A4U8UWU4</accession>
<feature type="region of interest" description="Disordered" evidence="1">
    <location>
        <begin position="1"/>
        <end position="40"/>
    </location>
</feature>
<name>A0A4U8UWU4_STECR</name>
<gene>
    <name evidence="2" type="ORF">L596_003511</name>
</gene>
<comment type="caution">
    <text evidence="2">The sequence shown here is derived from an EMBL/GenBank/DDBJ whole genome shotgun (WGS) entry which is preliminary data.</text>
</comment>
<protein>
    <submittedName>
        <fullName evidence="2">Uncharacterized protein</fullName>
    </submittedName>
</protein>